<sequence length="55" mass="6569">MEAVYNNVENRKDWIINELISLDIYKMSDGRHLYEVPLDDLEEAYHGIRRKVSNC</sequence>
<proteinExistence type="predicted"/>
<dbReference type="OrthoDB" id="2909168at2"/>
<dbReference type="InterPro" id="IPR025072">
    <property type="entry name" value="Fur_reg_FbpA"/>
</dbReference>
<dbReference type="AlphaFoldDB" id="A0A366XY23"/>
<organism evidence="1 2">
    <name type="scientific">Bacillus taeanensis</name>
    <dbReference type="NCBI Taxonomy" id="273032"/>
    <lineage>
        <taxon>Bacteria</taxon>
        <taxon>Bacillati</taxon>
        <taxon>Bacillota</taxon>
        <taxon>Bacilli</taxon>
        <taxon>Bacillales</taxon>
        <taxon>Bacillaceae</taxon>
        <taxon>Bacillus</taxon>
    </lineage>
</organism>
<protein>
    <submittedName>
        <fullName evidence="1">Fur-regulated basic protein FbpA</fullName>
    </submittedName>
</protein>
<gene>
    <name evidence="1" type="ORF">DS031_12895</name>
</gene>
<dbReference type="Proteomes" id="UP000253314">
    <property type="component" value="Unassembled WGS sequence"/>
</dbReference>
<evidence type="ECO:0000313" key="1">
    <source>
        <dbReference type="EMBL" id="RBW69054.1"/>
    </source>
</evidence>
<dbReference type="EMBL" id="QOCW01000013">
    <property type="protein sequence ID" value="RBW69054.1"/>
    <property type="molecule type" value="Genomic_DNA"/>
</dbReference>
<keyword evidence="2" id="KW-1185">Reference proteome</keyword>
<name>A0A366XY23_9BACI</name>
<accession>A0A366XY23</accession>
<dbReference type="Pfam" id="PF13076">
    <property type="entry name" value="Fur_reg_FbpA"/>
    <property type="match status" value="1"/>
</dbReference>
<comment type="caution">
    <text evidence="1">The sequence shown here is derived from an EMBL/GenBank/DDBJ whole genome shotgun (WGS) entry which is preliminary data.</text>
</comment>
<dbReference type="RefSeq" id="WP_113806485.1">
    <property type="nucleotide sequence ID" value="NZ_QOCW01000013.1"/>
</dbReference>
<reference evidence="1 2" key="1">
    <citation type="submission" date="2018-07" db="EMBL/GenBank/DDBJ databases">
        <title>Lottiidibacillus patelloidae gen. nov., sp. nov., isolated from the intestinal tract of a marine limpet and the reclassification of B. taeanensis BH030017T, B. algicola KMM 3737T and B. hwajinpoensis SW-72T as genus Lottiidibacillus.</title>
        <authorList>
            <person name="Liu R."/>
            <person name="Huang Z."/>
        </authorList>
    </citation>
    <scope>NUCLEOTIDE SEQUENCE [LARGE SCALE GENOMIC DNA]</scope>
    <source>
        <strain evidence="1 2">BH030017</strain>
    </source>
</reference>
<evidence type="ECO:0000313" key="2">
    <source>
        <dbReference type="Proteomes" id="UP000253314"/>
    </source>
</evidence>